<keyword evidence="1" id="KW-0732">Signal</keyword>
<evidence type="ECO:0000313" key="2">
    <source>
        <dbReference type="EMBL" id="QNM82458.1"/>
    </source>
</evidence>
<dbReference type="EMBL" id="CP060697">
    <property type="protein sequence ID" value="QNM82458.1"/>
    <property type="molecule type" value="Genomic_DNA"/>
</dbReference>
<accession>A0A7G9L1F9</accession>
<dbReference type="KEGG" id="ssau:H8M03_10655"/>
<protein>
    <recommendedName>
        <fullName evidence="4">Rap1a immunity protein domain-containing protein</fullName>
    </recommendedName>
</protein>
<proteinExistence type="predicted"/>
<reference evidence="2 3" key="1">
    <citation type="submission" date="2020-08" db="EMBL/GenBank/DDBJ databases">
        <title>Sphingomonas sp. sand1-3 16S ribosomal RNA gene Genome sequencing and assembly.</title>
        <authorList>
            <person name="Kang M."/>
        </authorList>
    </citation>
    <scope>NUCLEOTIDE SEQUENCE [LARGE SCALE GENOMIC DNA]</scope>
    <source>
        <strain evidence="3">sand1-3</strain>
    </source>
</reference>
<sequence>MRIILPLLLAACVAAPASAQTMNAEAFHNRATKLKAKGPLALLSGGEIKALQQEGQAAGEAAAAQMKADKAAGRKTRFCAPPGPRKMGSGEFMERLSAIPAAQRARIDMTEAVTRIMAAKFPCRS</sequence>
<feature type="signal peptide" evidence="1">
    <location>
        <begin position="1"/>
        <end position="19"/>
    </location>
</feature>
<dbReference type="Proteomes" id="UP000515861">
    <property type="component" value="Chromosome"/>
</dbReference>
<keyword evidence="3" id="KW-1185">Reference proteome</keyword>
<evidence type="ECO:0000313" key="3">
    <source>
        <dbReference type="Proteomes" id="UP000515861"/>
    </source>
</evidence>
<evidence type="ECO:0000256" key="1">
    <source>
        <dbReference type="SAM" id="SignalP"/>
    </source>
</evidence>
<dbReference type="AlphaFoldDB" id="A0A7G9L1F9"/>
<gene>
    <name evidence="2" type="ORF">H8M03_10655</name>
</gene>
<dbReference type="RefSeq" id="WP_187479413.1">
    <property type="nucleotide sequence ID" value="NZ_CP060697.1"/>
</dbReference>
<organism evidence="2 3">
    <name type="scientific">Sphingomonas sabuli</name>
    <dbReference type="NCBI Taxonomy" id="2764186"/>
    <lineage>
        <taxon>Bacteria</taxon>
        <taxon>Pseudomonadati</taxon>
        <taxon>Pseudomonadota</taxon>
        <taxon>Alphaproteobacteria</taxon>
        <taxon>Sphingomonadales</taxon>
        <taxon>Sphingomonadaceae</taxon>
        <taxon>Sphingomonas</taxon>
    </lineage>
</organism>
<name>A0A7G9L1F9_9SPHN</name>
<feature type="chain" id="PRO_5028898046" description="Rap1a immunity protein domain-containing protein" evidence="1">
    <location>
        <begin position="20"/>
        <end position="125"/>
    </location>
</feature>
<evidence type="ECO:0008006" key="4">
    <source>
        <dbReference type="Google" id="ProtNLM"/>
    </source>
</evidence>